<dbReference type="Proteomes" id="UP000184440">
    <property type="component" value="Unassembled WGS sequence"/>
</dbReference>
<protein>
    <submittedName>
        <fullName evidence="3">Acyl-CoA synthetase (AMP-forming)/AMP-acid ligase II</fullName>
    </submittedName>
</protein>
<proteinExistence type="predicted"/>
<dbReference type="Gene3D" id="3.40.50.12780">
    <property type="entry name" value="N-terminal domain of ligase-like"/>
    <property type="match status" value="1"/>
</dbReference>
<gene>
    <name evidence="3" type="ORF">SAMN05443668_106257</name>
</gene>
<dbReference type="PROSITE" id="PS00455">
    <property type="entry name" value="AMP_BINDING"/>
    <property type="match status" value="1"/>
</dbReference>
<dbReference type="Pfam" id="PF13193">
    <property type="entry name" value="AMP-binding_C"/>
    <property type="match status" value="1"/>
</dbReference>
<organism evidence="3 4">
    <name type="scientific">Cryptosporangium aurantiacum</name>
    <dbReference type="NCBI Taxonomy" id="134849"/>
    <lineage>
        <taxon>Bacteria</taxon>
        <taxon>Bacillati</taxon>
        <taxon>Actinomycetota</taxon>
        <taxon>Actinomycetes</taxon>
        <taxon>Cryptosporangiales</taxon>
        <taxon>Cryptosporangiaceae</taxon>
        <taxon>Cryptosporangium</taxon>
    </lineage>
</organism>
<dbReference type="InterPro" id="IPR025110">
    <property type="entry name" value="AMP-bd_C"/>
</dbReference>
<dbReference type="PANTHER" id="PTHR43767:SF10">
    <property type="entry name" value="SURFACTIN SYNTHASE SUBUNIT 1"/>
    <property type="match status" value="1"/>
</dbReference>
<dbReference type="STRING" id="134849.SAMN05443668_106257"/>
<dbReference type="Gene3D" id="3.30.300.30">
    <property type="match status" value="1"/>
</dbReference>
<dbReference type="RefSeq" id="WP_178379949.1">
    <property type="nucleotide sequence ID" value="NZ_FRCS01000006.1"/>
</dbReference>
<sequence length="574" mass="61877">MPLNESKPTADETVTTLLRQARQTLTAPGAPFEIMEEDVRGNPMPVFRHRIPSLRDLFQTSRRHDTRTYLVDGDVRLDFRTHAELVDALAAALQTEFRVRPGDRVALYAANRWEWIVSFWAITVAGALPTAFNGWWTVDEFTAAAHLVEPVLMIGDGPRLQRAAESGLALPMLRMDEDLPAVLDRHRRLSPAPTPVSEDDPAMLIFTSGTTGRAKAVTVPHRAVSGHLQLVGLAETAARVAFFGQPVPAADDPVPASDDVVLVTSPLFHVSMLYGAVFPALAKGSEMVLVPGRFDPERVLRVIEQERVTMWMALGSAAPRLCASPALGRSDTSSVRVLGVGGAPVSPAVQRSLRDAFPSASHALGMGYTSTEAGATVASINGPEYAAHPTSTGRVFPTTTVELRDPLGAPVPEGELGEVHVRSPYLMLGYWNDPAASAAVLKPGGWLAMGDMARLRSGLLYIDSRARDMILVSAENVSPTEVEYRLDEHPDVLEAAVFAVDDDVTGDAVCAVVVTEPASSVGTAELTEWCRSGLAHYKVPTQWHLTSEPLPRTASGKLVKSVLRDQVTDTTIDS</sequence>
<dbReference type="InterPro" id="IPR000873">
    <property type="entry name" value="AMP-dep_synth/lig_dom"/>
</dbReference>
<name>A0A1M7R3A4_9ACTN</name>
<dbReference type="GO" id="GO:0016877">
    <property type="term" value="F:ligase activity, forming carbon-sulfur bonds"/>
    <property type="evidence" value="ECO:0007669"/>
    <property type="project" value="UniProtKB-ARBA"/>
</dbReference>
<keyword evidence="4" id="KW-1185">Reference proteome</keyword>
<evidence type="ECO:0000313" key="4">
    <source>
        <dbReference type="Proteomes" id="UP000184440"/>
    </source>
</evidence>
<feature type="domain" description="AMP-binding enzyme C-terminal" evidence="2">
    <location>
        <begin position="481"/>
        <end position="557"/>
    </location>
</feature>
<reference evidence="3 4" key="1">
    <citation type="submission" date="2016-11" db="EMBL/GenBank/DDBJ databases">
        <authorList>
            <person name="Jaros S."/>
            <person name="Januszkiewicz K."/>
            <person name="Wedrychowicz H."/>
        </authorList>
    </citation>
    <scope>NUCLEOTIDE SEQUENCE [LARGE SCALE GENOMIC DNA]</scope>
    <source>
        <strain evidence="3 4">DSM 46144</strain>
    </source>
</reference>
<dbReference type="InterPro" id="IPR050237">
    <property type="entry name" value="ATP-dep_AMP-bd_enzyme"/>
</dbReference>
<feature type="domain" description="AMP-dependent synthetase/ligase" evidence="1">
    <location>
        <begin position="59"/>
        <end position="431"/>
    </location>
</feature>
<accession>A0A1M7R3A4</accession>
<dbReference type="EMBL" id="FRCS01000006">
    <property type="protein sequence ID" value="SHN39346.1"/>
    <property type="molecule type" value="Genomic_DNA"/>
</dbReference>
<evidence type="ECO:0000259" key="2">
    <source>
        <dbReference type="Pfam" id="PF13193"/>
    </source>
</evidence>
<keyword evidence="3" id="KW-0436">Ligase</keyword>
<evidence type="ECO:0000259" key="1">
    <source>
        <dbReference type="Pfam" id="PF00501"/>
    </source>
</evidence>
<dbReference type="PANTHER" id="PTHR43767">
    <property type="entry name" value="LONG-CHAIN-FATTY-ACID--COA LIGASE"/>
    <property type="match status" value="1"/>
</dbReference>
<evidence type="ECO:0000313" key="3">
    <source>
        <dbReference type="EMBL" id="SHN39346.1"/>
    </source>
</evidence>
<dbReference type="SUPFAM" id="SSF56801">
    <property type="entry name" value="Acetyl-CoA synthetase-like"/>
    <property type="match status" value="1"/>
</dbReference>
<dbReference type="AlphaFoldDB" id="A0A1M7R3A4"/>
<dbReference type="Pfam" id="PF00501">
    <property type="entry name" value="AMP-binding"/>
    <property type="match status" value="1"/>
</dbReference>
<dbReference type="InterPro" id="IPR042099">
    <property type="entry name" value="ANL_N_sf"/>
</dbReference>
<dbReference type="InterPro" id="IPR020845">
    <property type="entry name" value="AMP-binding_CS"/>
</dbReference>
<dbReference type="InterPro" id="IPR045851">
    <property type="entry name" value="AMP-bd_C_sf"/>
</dbReference>